<evidence type="ECO:0000256" key="2">
    <source>
        <dbReference type="ARBA" id="ARBA00022475"/>
    </source>
</evidence>
<dbReference type="InterPro" id="IPR011701">
    <property type="entry name" value="MFS"/>
</dbReference>
<accession>A0A7W7T0B4</accession>
<feature type="transmembrane region" description="Helical" evidence="6">
    <location>
        <begin position="212"/>
        <end position="232"/>
    </location>
</feature>
<evidence type="ECO:0000256" key="4">
    <source>
        <dbReference type="ARBA" id="ARBA00022989"/>
    </source>
</evidence>
<feature type="transmembrane region" description="Helical" evidence="6">
    <location>
        <begin position="370"/>
        <end position="387"/>
    </location>
</feature>
<dbReference type="GO" id="GO:0022857">
    <property type="term" value="F:transmembrane transporter activity"/>
    <property type="evidence" value="ECO:0007669"/>
    <property type="project" value="InterPro"/>
</dbReference>
<keyword evidence="4 6" id="KW-1133">Transmembrane helix</keyword>
<evidence type="ECO:0000256" key="5">
    <source>
        <dbReference type="ARBA" id="ARBA00023136"/>
    </source>
</evidence>
<keyword evidence="3 6" id="KW-0812">Transmembrane</keyword>
<evidence type="ECO:0000256" key="3">
    <source>
        <dbReference type="ARBA" id="ARBA00022692"/>
    </source>
</evidence>
<dbReference type="PANTHER" id="PTHR23513:SF18">
    <property type="entry name" value="INTEGRAL MEMBRANE PROTEIN"/>
    <property type="match status" value="1"/>
</dbReference>
<evidence type="ECO:0000313" key="7">
    <source>
        <dbReference type="EMBL" id="MBB4964252.1"/>
    </source>
</evidence>
<comment type="subcellular location">
    <subcellularLocation>
        <location evidence="1">Cell membrane</location>
        <topology evidence="1">Multi-pass membrane protein</topology>
    </subcellularLocation>
</comment>
<sequence length="396" mass="40627">MRNTIHGYRAVYGRPGFRRFWLAMLVSRGGDAVTTVASAWLVLDLVGPAHLGVLLLCAGLPRVVTGPVAGRLLDRWPAHVLLVWDNVLRGCLVAAVPALAYADALQVGHIHVVVLLCAASSAVTEVAEGTLVPRLVADAELESANSLLSVNWEVAYVVAPPLAGAAVGAVGAEWVLALDAASFAVAGVLCAGVPRSAPVKTGTPGPAGFGTLFRLPVAWVSTVCAAGFLFLGGMVEVFHPVFVRDALHAGPVAFGVVSAAAGAGGLCGAVFGPPLYARVPRRWRVSAAIACPAPVFALFAVVDGVIAAAVVAGVTAFLWAPYYALERSRFQRSLPDDLRARVMGARTSLCALGFPVGGAVGGLLLTTAEVTTAAVVIASGFVLLAAVPTRTHGGRR</sequence>
<dbReference type="Pfam" id="PF07690">
    <property type="entry name" value="MFS_1"/>
    <property type="match status" value="1"/>
</dbReference>
<dbReference type="Gene3D" id="1.20.1250.20">
    <property type="entry name" value="MFS general substrate transporter like domains"/>
    <property type="match status" value="2"/>
</dbReference>
<feature type="transmembrane region" description="Helical" evidence="6">
    <location>
        <begin position="283"/>
        <end position="300"/>
    </location>
</feature>
<proteinExistence type="predicted"/>
<name>A0A7W7T0B4_9PSEU</name>
<evidence type="ECO:0000313" key="8">
    <source>
        <dbReference type="Proteomes" id="UP000542674"/>
    </source>
</evidence>
<dbReference type="RefSeq" id="WP_184667143.1">
    <property type="nucleotide sequence ID" value="NZ_BAABAI010000027.1"/>
</dbReference>
<keyword evidence="8" id="KW-1185">Reference proteome</keyword>
<dbReference type="PANTHER" id="PTHR23513">
    <property type="entry name" value="INTEGRAL MEMBRANE EFFLUX PROTEIN-RELATED"/>
    <property type="match status" value="1"/>
</dbReference>
<feature type="transmembrane region" description="Helical" evidence="6">
    <location>
        <begin position="345"/>
        <end position="364"/>
    </location>
</feature>
<evidence type="ECO:0000256" key="6">
    <source>
        <dbReference type="SAM" id="Phobius"/>
    </source>
</evidence>
<dbReference type="InterPro" id="IPR036259">
    <property type="entry name" value="MFS_trans_sf"/>
</dbReference>
<gene>
    <name evidence="7" type="ORF">F4559_001611</name>
</gene>
<dbReference type="Proteomes" id="UP000542674">
    <property type="component" value="Unassembled WGS sequence"/>
</dbReference>
<dbReference type="SUPFAM" id="SSF103473">
    <property type="entry name" value="MFS general substrate transporter"/>
    <property type="match status" value="1"/>
</dbReference>
<dbReference type="EMBL" id="JACHJS010000001">
    <property type="protein sequence ID" value="MBB4964252.1"/>
    <property type="molecule type" value="Genomic_DNA"/>
</dbReference>
<feature type="transmembrane region" description="Helical" evidence="6">
    <location>
        <begin position="306"/>
        <end position="325"/>
    </location>
</feature>
<dbReference type="GO" id="GO:0005886">
    <property type="term" value="C:plasma membrane"/>
    <property type="evidence" value="ECO:0007669"/>
    <property type="project" value="UniProtKB-SubCell"/>
</dbReference>
<dbReference type="CDD" id="cd06173">
    <property type="entry name" value="MFS_MefA_like"/>
    <property type="match status" value="1"/>
</dbReference>
<feature type="transmembrane region" description="Helical" evidence="6">
    <location>
        <begin position="252"/>
        <end position="271"/>
    </location>
</feature>
<dbReference type="AlphaFoldDB" id="A0A7W7T0B4"/>
<evidence type="ECO:0000256" key="1">
    <source>
        <dbReference type="ARBA" id="ARBA00004651"/>
    </source>
</evidence>
<keyword evidence="5 6" id="KW-0472">Membrane</keyword>
<reference evidence="7 8" key="1">
    <citation type="submission" date="2020-08" db="EMBL/GenBank/DDBJ databases">
        <title>Sequencing the genomes of 1000 actinobacteria strains.</title>
        <authorList>
            <person name="Klenk H.-P."/>
        </authorList>
    </citation>
    <scope>NUCLEOTIDE SEQUENCE [LARGE SCALE GENOMIC DNA]</scope>
    <source>
        <strain evidence="7 8">DSM 45084</strain>
    </source>
</reference>
<keyword evidence="2" id="KW-1003">Cell membrane</keyword>
<organism evidence="7 8">
    <name type="scientific">Saccharothrix violaceirubra</name>
    <dbReference type="NCBI Taxonomy" id="413306"/>
    <lineage>
        <taxon>Bacteria</taxon>
        <taxon>Bacillati</taxon>
        <taxon>Actinomycetota</taxon>
        <taxon>Actinomycetes</taxon>
        <taxon>Pseudonocardiales</taxon>
        <taxon>Pseudonocardiaceae</taxon>
        <taxon>Saccharothrix</taxon>
    </lineage>
</organism>
<protein>
    <submittedName>
        <fullName evidence="7">Putative MFS family arabinose efflux permease</fullName>
    </submittedName>
</protein>
<comment type="caution">
    <text evidence="7">The sequence shown here is derived from an EMBL/GenBank/DDBJ whole genome shotgun (WGS) entry which is preliminary data.</text>
</comment>